<keyword evidence="2" id="KW-0547">Nucleotide-binding</keyword>
<dbReference type="SUPFAM" id="SSF50037">
    <property type="entry name" value="C-terminal domain of transcriptional repressors"/>
    <property type="match status" value="1"/>
</dbReference>
<name>A0A2U3D717_SULT2</name>
<evidence type="ECO:0000313" key="7">
    <source>
        <dbReference type="EMBL" id="PWI57072.1"/>
    </source>
</evidence>
<dbReference type="Gene3D" id="3.30.930.10">
    <property type="entry name" value="Bira Bifunctional Protein, Domain 2"/>
    <property type="match status" value="1"/>
</dbReference>
<dbReference type="RefSeq" id="WP_181363062.1">
    <property type="nucleotide sequence ID" value="NZ_MPDK01000019.1"/>
</dbReference>
<gene>
    <name evidence="7" type="ORF">BM613_10500</name>
</gene>
<dbReference type="Proteomes" id="UP000245380">
    <property type="component" value="Unassembled WGS sequence"/>
</dbReference>
<dbReference type="PANTHER" id="PTHR12835:SF5">
    <property type="entry name" value="BIOTIN--PROTEIN LIGASE"/>
    <property type="match status" value="1"/>
</dbReference>
<evidence type="ECO:0000256" key="3">
    <source>
        <dbReference type="ARBA" id="ARBA00022840"/>
    </source>
</evidence>
<dbReference type="Pfam" id="PF02237">
    <property type="entry name" value="BPL_C"/>
    <property type="match status" value="1"/>
</dbReference>
<proteinExistence type="predicted"/>
<keyword evidence="4" id="KW-0092">Biotin</keyword>
<reference evidence="7 8" key="1">
    <citation type="submission" date="2016-11" db="EMBL/GenBank/DDBJ databases">
        <title>Comparative genomics of Acidibacillus ferroxidans species.</title>
        <authorList>
            <person name="Oliveira G."/>
            <person name="Nunes G."/>
            <person name="Oliveira R."/>
            <person name="Araujo F."/>
            <person name="Salim A."/>
            <person name="Scholte L."/>
            <person name="Morais D."/>
            <person name="Nancucheo I."/>
            <person name="Johnson D.B."/>
            <person name="Grail B."/>
            <person name="Bittencourt J."/>
            <person name="Valadares R."/>
        </authorList>
    </citation>
    <scope>NUCLEOTIDE SEQUENCE [LARGE SCALE GENOMIC DNA]</scope>
    <source>
        <strain evidence="7 8">Y002</strain>
    </source>
</reference>
<dbReference type="GO" id="GO:0005524">
    <property type="term" value="F:ATP binding"/>
    <property type="evidence" value="ECO:0007669"/>
    <property type="project" value="UniProtKB-KW"/>
</dbReference>
<dbReference type="InterPro" id="IPR045864">
    <property type="entry name" value="aa-tRNA-synth_II/BPL/LPL"/>
</dbReference>
<dbReference type="GO" id="GO:0005737">
    <property type="term" value="C:cytoplasm"/>
    <property type="evidence" value="ECO:0007669"/>
    <property type="project" value="TreeGrafter"/>
</dbReference>
<dbReference type="PROSITE" id="PS51733">
    <property type="entry name" value="BPL_LPL_CATALYTIC"/>
    <property type="match status" value="1"/>
</dbReference>
<dbReference type="Pfam" id="PF03099">
    <property type="entry name" value="BPL_LplA_LipB"/>
    <property type="match status" value="1"/>
</dbReference>
<dbReference type="SUPFAM" id="SSF55681">
    <property type="entry name" value="Class II aaRS and biotin synthetases"/>
    <property type="match status" value="1"/>
</dbReference>
<evidence type="ECO:0000256" key="2">
    <source>
        <dbReference type="ARBA" id="ARBA00022741"/>
    </source>
</evidence>
<dbReference type="Gene3D" id="2.30.30.100">
    <property type="match status" value="1"/>
</dbReference>
<dbReference type="InterPro" id="IPR004143">
    <property type="entry name" value="BPL_LPL_catalytic"/>
</dbReference>
<comment type="caution">
    <text evidence="7">The sequence shown here is derived from an EMBL/GenBank/DDBJ whole genome shotgun (WGS) entry which is preliminary data.</text>
</comment>
<dbReference type="NCBIfam" id="TIGR00121">
    <property type="entry name" value="birA_ligase"/>
    <property type="match status" value="1"/>
</dbReference>
<keyword evidence="8" id="KW-1185">Reference proteome</keyword>
<dbReference type="PANTHER" id="PTHR12835">
    <property type="entry name" value="BIOTIN PROTEIN LIGASE"/>
    <property type="match status" value="1"/>
</dbReference>
<dbReference type="AlphaFoldDB" id="A0A2U3D717"/>
<accession>A0A2U3D717</accession>
<evidence type="ECO:0000256" key="5">
    <source>
        <dbReference type="ARBA" id="ARBA00024227"/>
    </source>
</evidence>
<evidence type="ECO:0000256" key="1">
    <source>
        <dbReference type="ARBA" id="ARBA00022598"/>
    </source>
</evidence>
<protein>
    <recommendedName>
        <fullName evidence="5">biotin--[biotin carboxyl-carrier protein] ligase</fullName>
        <ecNumber evidence="5">6.3.4.15</ecNumber>
    </recommendedName>
</protein>
<dbReference type="GO" id="GO:0009249">
    <property type="term" value="P:protein lipoylation"/>
    <property type="evidence" value="ECO:0007669"/>
    <property type="project" value="UniProtKB-ARBA"/>
</dbReference>
<dbReference type="GO" id="GO:0016740">
    <property type="term" value="F:transferase activity"/>
    <property type="evidence" value="ECO:0007669"/>
    <property type="project" value="UniProtKB-ARBA"/>
</dbReference>
<keyword evidence="3" id="KW-0067">ATP-binding</keyword>
<sequence length="280" mass="31228">MSENPKLFASRIQAELDEELRALPLYVFDEVESTNDLAYQFIAQSSQPILAVLAETQTSGRGRRGRTWTSPKGTGLLLSVALSFTHSDAVHYEEWPLLAAYVAHKVISDLTGVRAQIKWPNDILFAERKTCGILTELSSTRDKRNLIVGFGINVNLKSTDLPPELRTKATSLLEVTGREYDRNQLTAAILTQMHLLRKQVLNGMRFSDLHETWVAQCHTIGKHIRVAQGRDIIEGTAHSIDPLGVLLVVDDQGKLHRIVSGEILESHPFTHLPKEGVLPL</sequence>
<evidence type="ECO:0000313" key="8">
    <source>
        <dbReference type="Proteomes" id="UP000245380"/>
    </source>
</evidence>
<organism evidence="7 8">
    <name type="scientific">Sulfoacidibacillus thermotolerans</name>
    <name type="common">Acidibacillus sulfuroxidans</name>
    <dbReference type="NCBI Taxonomy" id="1765684"/>
    <lineage>
        <taxon>Bacteria</taxon>
        <taxon>Bacillati</taxon>
        <taxon>Bacillota</taxon>
        <taxon>Bacilli</taxon>
        <taxon>Bacillales</taxon>
        <taxon>Alicyclobacillaceae</taxon>
        <taxon>Sulfoacidibacillus</taxon>
    </lineage>
</organism>
<dbReference type="InterPro" id="IPR003142">
    <property type="entry name" value="BPL_C"/>
</dbReference>
<evidence type="ECO:0000256" key="4">
    <source>
        <dbReference type="ARBA" id="ARBA00023267"/>
    </source>
</evidence>
<evidence type="ECO:0000259" key="6">
    <source>
        <dbReference type="PROSITE" id="PS51733"/>
    </source>
</evidence>
<dbReference type="EMBL" id="MPDK01000019">
    <property type="protein sequence ID" value="PWI57072.1"/>
    <property type="molecule type" value="Genomic_DNA"/>
</dbReference>
<keyword evidence="1 7" id="KW-0436">Ligase</keyword>
<dbReference type="InterPro" id="IPR004408">
    <property type="entry name" value="Biotin_CoA_COase_ligase"/>
</dbReference>
<dbReference type="EC" id="6.3.4.15" evidence="5"/>
<dbReference type="GO" id="GO:0004077">
    <property type="term" value="F:biotin--[biotin carboxyl-carrier protein] ligase activity"/>
    <property type="evidence" value="ECO:0007669"/>
    <property type="project" value="UniProtKB-EC"/>
</dbReference>
<dbReference type="CDD" id="cd16442">
    <property type="entry name" value="BPL"/>
    <property type="match status" value="1"/>
</dbReference>
<dbReference type="InterPro" id="IPR008988">
    <property type="entry name" value="Transcriptional_repressor_C"/>
</dbReference>
<feature type="domain" description="BPL/LPL catalytic" evidence="6">
    <location>
        <begin position="14"/>
        <end position="201"/>
    </location>
</feature>